<protein>
    <submittedName>
        <fullName evidence="5">Unannotated protein</fullName>
    </submittedName>
</protein>
<dbReference type="CDD" id="cd07377">
    <property type="entry name" value="WHTH_GntR"/>
    <property type="match status" value="1"/>
</dbReference>
<accession>A0A6J6TTY1</accession>
<dbReference type="InterPro" id="IPR036388">
    <property type="entry name" value="WH-like_DNA-bd_sf"/>
</dbReference>
<dbReference type="PROSITE" id="PS50949">
    <property type="entry name" value="HTH_GNTR"/>
    <property type="match status" value="1"/>
</dbReference>
<dbReference type="Pfam" id="PF07729">
    <property type="entry name" value="FCD"/>
    <property type="match status" value="1"/>
</dbReference>
<evidence type="ECO:0000256" key="1">
    <source>
        <dbReference type="ARBA" id="ARBA00023015"/>
    </source>
</evidence>
<dbReference type="InterPro" id="IPR008920">
    <property type="entry name" value="TF_FadR/GntR_C"/>
</dbReference>
<dbReference type="EMBL" id="CAEZYW010000213">
    <property type="protein sequence ID" value="CAB4751052.1"/>
    <property type="molecule type" value="Genomic_DNA"/>
</dbReference>
<feature type="domain" description="HTH gntR-type" evidence="4">
    <location>
        <begin position="3"/>
        <end position="70"/>
    </location>
</feature>
<dbReference type="SMART" id="SM00345">
    <property type="entry name" value="HTH_GNTR"/>
    <property type="match status" value="1"/>
</dbReference>
<keyword evidence="2" id="KW-0238">DNA-binding</keyword>
<organism evidence="5">
    <name type="scientific">freshwater metagenome</name>
    <dbReference type="NCBI Taxonomy" id="449393"/>
    <lineage>
        <taxon>unclassified sequences</taxon>
        <taxon>metagenomes</taxon>
        <taxon>ecological metagenomes</taxon>
    </lineage>
</organism>
<proteinExistence type="predicted"/>
<gene>
    <name evidence="5" type="ORF">UFOPK2786_01292</name>
</gene>
<dbReference type="PANTHER" id="PTHR43537:SF5">
    <property type="entry name" value="UXU OPERON TRANSCRIPTIONAL REGULATOR"/>
    <property type="match status" value="1"/>
</dbReference>
<dbReference type="InterPro" id="IPR000524">
    <property type="entry name" value="Tscrpt_reg_HTH_GntR"/>
</dbReference>
<dbReference type="SMART" id="SM00895">
    <property type="entry name" value="FCD"/>
    <property type="match status" value="1"/>
</dbReference>
<evidence type="ECO:0000259" key="4">
    <source>
        <dbReference type="PROSITE" id="PS50949"/>
    </source>
</evidence>
<dbReference type="InterPro" id="IPR011711">
    <property type="entry name" value="GntR_C"/>
</dbReference>
<dbReference type="Pfam" id="PF00392">
    <property type="entry name" value="GntR"/>
    <property type="match status" value="1"/>
</dbReference>
<reference evidence="5" key="1">
    <citation type="submission" date="2020-05" db="EMBL/GenBank/DDBJ databases">
        <authorList>
            <person name="Chiriac C."/>
            <person name="Salcher M."/>
            <person name="Ghai R."/>
            <person name="Kavagutti S V."/>
        </authorList>
    </citation>
    <scope>NUCLEOTIDE SEQUENCE</scope>
</reference>
<keyword evidence="3" id="KW-0804">Transcription</keyword>
<keyword evidence="1" id="KW-0805">Transcription regulation</keyword>
<evidence type="ECO:0000256" key="2">
    <source>
        <dbReference type="ARBA" id="ARBA00023125"/>
    </source>
</evidence>
<dbReference type="InterPro" id="IPR036390">
    <property type="entry name" value="WH_DNA-bd_sf"/>
</dbReference>
<evidence type="ECO:0000313" key="5">
    <source>
        <dbReference type="EMBL" id="CAB4751052.1"/>
    </source>
</evidence>
<evidence type="ECO:0000256" key="3">
    <source>
        <dbReference type="ARBA" id="ARBA00023163"/>
    </source>
</evidence>
<dbReference type="Gene3D" id="1.10.10.10">
    <property type="entry name" value="Winged helix-like DNA-binding domain superfamily/Winged helix DNA-binding domain"/>
    <property type="match status" value="1"/>
</dbReference>
<dbReference type="PANTHER" id="PTHR43537">
    <property type="entry name" value="TRANSCRIPTIONAL REGULATOR, GNTR FAMILY"/>
    <property type="match status" value="1"/>
</dbReference>
<dbReference type="GO" id="GO:0003700">
    <property type="term" value="F:DNA-binding transcription factor activity"/>
    <property type="evidence" value="ECO:0007669"/>
    <property type="project" value="InterPro"/>
</dbReference>
<dbReference type="SUPFAM" id="SSF48008">
    <property type="entry name" value="GntR ligand-binding domain-like"/>
    <property type="match status" value="1"/>
</dbReference>
<name>A0A6J6TTY1_9ZZZZ</name>
<dbReference type="GO" id="GO:0003677">
    <property type="term" value="F:DNA binding"/>
    <property type="evidence" value="ECO:0007669"/>
    <property type="project" value="UniProtKB-KW"/>
</dbReference>
<dbReference type="SUPFAM" id="SSF46785">
    <property type="entry name" value="Winged helix' DNA-binding domain"/>
    <property type="match status" value="1"/>
</dbReference>
<sequence length="210" mass="23838">MSESLSEQAYRRIRRLICTAELAPGSVISEAELGQQLSLGRTPVREALRTLAAEHLIDIYPRRGMFVAGVDPRNLRALSEVRERLEPFAAGLAAQRRDDDDVREIDALLAAIDTLGSEVDPGHLIELDERIHQCIYRCTHNPYLASDLDRYYAHALRIWFLALPTITHLQDAVVEHRELLDAVRCQDADRATTVMSKHVNEFEAEMRRAL</sequence>
<dbReference type="AlphaFoldDB" id="A0A6J6TTY1"/>
<dbReference type="Gene3D" id="1.20.120.530">
    <property type="entry name" value="GntR ligand-binding domain-like"/>
    <property type="match status" value="1"/>
</dbReference>